<gene>
    <name evidence="3" type="ORF">P9847_26860</name>
</gene>
<sequence>MAQPSNRGLKVDLKMDKYSVKKATVFFEEHKLEFYERELEKLKESGEIKNISQFNDNQWIAAREFNYTTTIEFPFEFKHDFNNALKAFAVIRLMHIEPYTFRAELKVLIDILKITNFFSPEKFDYLEEYFILKEEFHVRSKILSVTAYFLDFYDFPYDTSEYLRFAKTTTPSNRHSVNKVRKLPDYKSILLFDLALNEEWNSRTYEDRLEYYPLYLWWNITRIIPMRPRQFLILKKDCLSTTDKNEYFITIQRTKLTKDQEELIDDDKFYSLRINKQLYDLLYSYISITEQIGDKSEYLISYKAYNLFSKSDRAKYKSNQEMMEPGQMYVLLNRFYQEVFIGKFQFDKSHSDYQFVRLGDTRHLAFCNMMIQGYNKYTMAEMGGHFSIQSQNPYYSHLPSFLESAVYSMKHALLLNRIQNPASYFEVIQGRLKNALTEREPLRRISNGTCSDEFFPNNCIDVCFNCLHFQSDYSESALNALKEEVQRLQESIVEEIEIFLEIHKLFKRDPVTEIIPPSYNEKLLSQSAVLRGKLTQRADLEAKLHTLLNEKRLGKNGEE</sequence>
<evidence type="ECO:0000256" key="1">
    <source>
        <dbReference type="ARBA" id="ARBA00023172"/>
    </source>
</evidence>
<dbReference type="Gene3D" id="1.10.443.10">
    <property type="entry name" value="Intergrase catalytic core"/>
    <property type="match status" value="1"/>
</dbReference>
<evidence type="ECO:0008006" key="5">
    <source>
        <dbReference type="Google" id="ProtNLM"/>
    </source>
</evidence>
<dbReference type="RefSeq" id="WP_328282306.1">
    <property type="nucleotide sequence ID" value="NZ_JARTLD010000082.1"/>
</dbReference>
<dbReference type="SUPFAM" id="SSF56349">
    <property type="entry name" value="DNA breaking-rejoining enzymes"/>
    <property type="match status" value="1"/>
</dbReference>
<keyword evidence="1" id="KW-0233">DNA recombination</keyword>
<comment type="caution">
    <text evidence="3">The sequence shown here is derived from an EMBL/GenBank/DDBJ whole genome shotgun (WGS) entry which is preliminary data.</text>
</comment>
<organism evidence="3 4">
    <name type="scientific">Paenibacillus chibensis</name>
    <dbReference type="NCBI Taxonomy" id="59846"/>
    <lineage>
        <taxon>Bacteria</taxon>
        <taxon>Bacillati</taxon>
        <taxon>Bacillota</taxon>
        <taxon>Bacilli</taxon>
        <taxon>Bacillales</taxon>
        <taxon>Paenibacillaceae</taxon>
        <taxon>Paenibacillus</taxon>
    </lineage>
</organism>
<accession>A0ABU6Q190</accession>
<name>A0ABU6Q190_9BACL</name>
<dbReference type="InterPro" id="IPR011010">
    <property type="entry name" value="DNA_brk_join_enz"/>
</dbReference>
<keyword evidence="2" id="KW-0175">Coiled coil</keyword>
<dbReference type="Proteomes" id="UP001343257">
    <property type="component" value="Unassembled WGS sequence"/>
</dbReference>
<protein>
    <recommendedName>
        <fullName evidence="5">Integrase</fullName>
    </recommendedName>
</protein>
<evidence type="ECO:0000313" key="3">
    <source>
        <dbReference type="EMBL" id="MED5020888.1"/>
    </source>
</evidence>
<reference evidence="3 4" key="1">
    <citation type="submission" date="2023-03" db="EMBL/GenBank/DDBJ databases">
        <title>Bacillus Genome Sequencing.</title>
        <authorList>
            <person name="Dunlap C."/>
        </authorList>
    </citation>
    <scope>NUCLEOTIDE SEQUENCE [LARGE SCALE GENOMIC DNA]</scope>
    <source>
        <strain evidence="3 4">NRS-52</strain>
    </source>
</reference>
<keyword evidence="4" id="KW-1185">Reference proteome</keyword>
<dbReference type="InterPro" id="IPR013762">
    <property type="entry name" value="Integrase-like_cat_sf"/>
</dbReference>
<evidence type="ECO:0000313" key="4">
    <source>
        <dbReference type="Proteomes" id="UP001343257"/>
    </source>
</evidence>
<evidence type="ECO:0000256" key="2">
    <source>
        <dbReference type="SAM" id="Coils"/>
    </source>
</evidence>
<proteinExistence type="predicted"/>
<feature type="coiled-coil region" evidence="2">
    <location>
        <begin position="471"/>
        <end position="498"/>
    </location>
</feature>
<dbReference type="EMBL" id="JARTLD010000082">
    <property type="protein sequence ID" value="MED5020888.1"/>
    <property type="molecule type" value="Genomic_DNA"/>
</dbReference>